<evidence type="ECO:0000259" key="1">
    <source>
        <dbReference type="PROSITE" id="PS50181"/>
    </source>
</evidence>
<gene>
    <name evidence="2" type="ORF">BDQ12DRAFT_730190</name>
</gene>
<dbReference type="STRING" id="68775.A0A5C3MFE5"/>
<dbReference type="EMBL" id="ML213590">
    <property type="protein sequence ID" value="TFK44082.1"/>
    <property type="molecule type" value="Genomic_DNA"/>
</dbReference>
<accession>A0A5C3MFE5</accession>
<dbReference type="SUPFAM" id="SSF81383">
    <property type="entry name" value="F-box domain"/>
    <property type="match status" value="1"/>
</dbReference>
<dbReference type="SUPFAM" id="SSF52047">
    <property type="entry name" value="RNI-like"/>
    <property type="match status" value="1"/>
</dbReference>
<keyword evidence="3" id="KW-1185">Reference proteome</keyword>
<reference evidence="2 3" key="1">
    <citation type="journal article" date="2019" name="Nat. Ecol. Evol.">
        <title>Megaphylogeny resolves global patterns of mushroom evolution.</title>
        <authorList>
            <person name="Varga T."/>
            <person name="Krizsan K."/>
            <person name="Foldi C."/>
            <person name="Dima B."/>
            <person name="Sanchez-Garcia M."/>
            <person name="Sanchez-Ramirez S."/>
            <person name="Szollosi G.J."/>
            <person name="Szarkandi J.G."/>
            <person name="Papp V."/>
            <person name="Albert L."/>
            <person name="Andreopoulos W."/>
            <person name="Angelini C."/>
            <person name="Antonin V."/>
            <person name="Barry K.W."/>
            <person name="Bougher N.L."/>
            <person name="Buchanan P."/>
            <person name="Buyck B."/>
            <person name="Bense V."/>
            <person name="Catcheside P."/>
            <person name="Chovatia M."/>
            <person name="Cooper J."/>
            <person name="Damon W."/>
            <person name="Desjardin D."/>
            <person name="Finy P."/>
            <person name="Geml J."/>
            <person name="Haridas S."/>
            <person name="Hughes K."/>
            <person name="Justo A."/>
            <person name="Karasinski D."/>
            <person name="Kautmanova I."/>
            <person name="Kiss B."/>
            <person name="Kocsube S."/>
            <person name="Kotiranta H."/>
            <person name="LaButti K.M."/>
            <person name="Lechner B.E."/>
            <person name="Liimatainen K."/>
            <person name="Lipzen A."/>
            <person name="Lukacs Z."/>
            <person name="Mihaltcheva S."/>
            <person name="Morgado L.N."/>
            <person name="Niskanen T."/>
            <person name="Noordeloos M.E."/>
            <person name="Ohm R.A."/>
            <person name="Ortiz-Santana B."/>
            <person name="Ovrebo C."/>
            <person name="Racz N."/>
            <person name="Riley R."/>
            <person name="Savchenko A."/>
            <person name="Shiryaev A."/>
            <person name="Soop K."/>
            <person name="Spirin V."/>
            <person name="Szebenyi C."/>
            <person name="Tomsovsky M."/>
            <person name="Tulloss R.E."/>
            <person name="Uehling J."/>
            <person name="Grigoriev I.V."/>
            <person name="Vagvolgyi C."/>
            <person name="Papp T."/>
            <person name="Martin F.M."/>
            <person name="Miettinen O."/>
            <person name="Hibbett D.S."/>
            <person name="Nagy L.G."/>
        </authorList>
    </citation>
    <scope>NUCLEOTIDE SEQUENCE [LARGE SCALE GENOMIC DNA]</scope>
    <source>
        <strain evidence="2 3">CBS 166.37</strain>
    </source>
</reference>
<dbReference type="InterPro" id="IPR036047">
    <property type="entry name" value="F-box-like_dom_sf"/>
</dbReference>
<proteinExistence type="predicted"/>
<dbReference type="OrthoDB" id="3365698at2759"/>
<dbReference type="InterPro" id="IPR001810">
    <property type="entry name" value="F-box_dom"/>
</dbReference>
<evidence type="ECO:0000313" key="2">
    <source>
        <dbReference type="EMBL" id="TFK44082.1"/>
    </source>
</evidence>
<dbReference type="AlphaFoldDB" id="A0A5C3MFE5"/>
<evidence type="ECO:0000313" key="3">
    <source>
        <dbReference type="Proteomes" id="UP000308652"/>
    </source>
</evidence>
<name>A0A5C3MFE5_9AGAR</name>
<feature type="domain" description="F-box" evidence="1">
    <location>
        <begin position="89"/>
        <end position="140"/>
    </location>
</feature>
<organism evidence="2 3">
    <name type="scientific">Crucibulum laeve</name>
    <dbReference type="NCBI Taxonomy" id="68775"/>
    <lineage>
        <taxon>Eukaryota</taxon>
        <taxon>Fungi</taxon>
        <taxon>Dikarya</taxon>
        <taxon>Basidiomycota</taxon>
        <taxon>Agaricomycotina</taxon>
        <taxon>Agaricomycetes</taxon>
        <taxon>Agaricomycetidae</taxon>
        <taxon>Agaricales</taxon>
        <taxon>Agaricineae</taxon>
        <taxon>Nidulariaceae</taxon>
        <taxon>Crucibulum</taxon>
    </lineage>
</organism>
<sequence>MPSSLHLTGKQLFNRLRKNLSLLPPSPTPHLLCSNDPPTDAEESLIQAAILLAENKLQKQDAPISPADKNVKRERELIVRFIASHKVVLSAIRHIPIEVLREIFLFCIQSGKFSISLRLSSVSRRWRDVALSTPELWSQVPKLHVNNATKSKKYISGLKTWLERSGNASLSLFVFAPFKEYKSHPILDIIAEHSERWQHLIIESTCVTIHGLNSVRNRLPRLQTLQLDIWSYSPGISMDAFEFAPRLIDIEIQCLHPPQLRLPWKQIRRYRERCFNGPGAPLSCLSFATNLVHLDLKASHQFPTRVQSHVRLDSLISLRLEAYNQPFAFASILHGFTFPALQELYISSHASNLLIDLMMLISQSSCKLLTLRLDGSFSPGDIRPLLSHVPELKTLQIVDFASQDLEALVYKPGSLPSISRLANLIIRTTPSGSLNTDLLNEVAHSRCYTRSAKNLHPIDPLHSFRIVFPTYRVCREQQAMLEGWNSAVRDTKIDTLVSKWHDCLISSFPQVYYDSLDRDALTNIPASSISKDIQDTFLEMDQFNVRNVNYIYRTGLHIVINELSKMEHLLHLKHGEKGKIIQRRAKELITKWTPQFLADLPKRKWFIRGKYSLVYISEDDGIRKSRDALDIIFGMEDDLHNVELFWPNI</sequence>
<dbReference type="PROSITE" id="PS50181">
    <property type="entry name" value="FBOX"/>
    <property type="match status" value="1"/>
</dbReference>
<protein>
    <recommendedName>
        <fullName evidence="1">F-box domain-containing protein</fullName>
    </recommendedName>
</protein>
<dbReference type="Proteomes" id="UP000308652">
    <property type="component" value="Unassembled WGS sequence"/>
</dbReference>
<dbReference type="Gene3D" id="1.20.1280.50">
    <property type="match status" value="1"/>
</dbReference>